<evidence type="ECO:0000313" key="4">
    <source>
        <dbReference type="Proteomes" id="UP001602370"/>
    </source>
</evidence>
<keyword evidence="3" id="KW-0489">Methyltransferase</keyword>
<dbReference type="GO" id="GO:0008168">
    <property type="term" value="F:methyltransferase activity"/>
    <property type="evidence" value="ECO:0007669"/>
    <property type="project" value="UniProtKB-KW"/>
</dbReference>
<feature type="region of interest" description="Disordered" evidence="1">
    <location>
        <begin position="473"/>
        <end position="501"/>
    </location>
</feature>
<dbReference type="InterPro" id="IPR003356">
    <property type="entry name" value="DNA_methylase_A-5"/>
</dbReference>
<evidence type="ECO:0000256" key="1">
    <source>
        <dbReference type="SAM" id="MobiDB-lite"/>
    </source>
</evidence>
<dbReference type="InterPro" id="IPR029063">
    <property type="entry name" value="SAM-dependent_MTases_sf"/>
</dbReference>
<sequence length="556" mass="60115">MEDDTARLATTEPLVTAAEIARLTGVTRAAVSNWRRRHEDFPTPVAGGAGSPLYSLPEVRSWLENQSKGKEASTEVRLWERLRTVYGDDMVRGLTEVAETLVQGDRGRHNGDDALRSLVAELTADRSPAELLAGLTARYVDSSGRAGSDGITSQRLTQAITYFAGDEARTVLDPACGIGSLLFAVGGRADTLYGQDVDPANARFAGLRAGLMDLPDTTVRAGDSLRDDQYRDLRAELVVCEPPVGIADWGREDLLLDPRWEFGIPSRAESELAWLQHSYFHTAPGGQVLIVMPTSVAYRKAGRRIRAELVRRGLLTHVVALPPGMAASHALSVHLWVLRRPSDTHQAVESVRMTDLTGNALDASFEPQPGQSTEVPRIELLDDTVDLTPATHIAARLTDYAAQYTAVRADIGARLAQLQGLLPTLSEGSGGHLQDGAVVSLSELSRAGLIRTSEDAAVSTSDQLDTDYLNGFLRSPANNRRSTTASGTFRTDTRGARIPRMGIEDQRRYGAAFRSLVEFERLMRDLTELGERAATLARDGLTGGALLPPSDNDAGS</sequence>
<name>A0ABW6XXS2_9ACTN</name>
<dbReference type="Pfam" id="PF02384">
    <property type="entry name" value="N6_Mtase"/>
    <property type="match status" value="1"/>
</dbReference>
<gene>
    <name evidence="3" type="ORF">ACFY8C_28900</name>
</gene>
<accession>A0ABW6XXS2</accession>
<dbReference type="InterPro" id="IPR036388">
    <property type="entry name" value="WH-like_DNA-bd_sf"/>
</dbReference>
<comment type="caution">
    <text evidence="3">The sequence shown here is derived from an EMBL/GenBank/DDBJ whole genome shotgun (WGS) entry which is preliminary data.</text>
</comment>
<dbReference type="RefSeq" id="WP_030325491.1">
    <property type="nucleotide sequence ID" value="NZ_JBIBDZ010000010.1"/>
</dbReference>
<dbReference type="Proteomes" id="UP001602370">
    <property type="component" value="Unassembled WGS sequence"/>
</dbReference>
<reference evidence="3 4" key="1">
    <citation type="submission" date="2024-10" db="EMBL/GenBank/DDBJ databases">
        <title>The Natural Products Discovery Center: Release of the First 8490 Sequenced Strains for Exploring Actinobacteria Biosynthetic Diversity.</title>
        <authorList>
            <person name="Kalkreuter E."/>
            <person name="Kautsar S.A."/>
            <person name="Yang D."/>
            <person name="Bader C.D."/>
            <person name="Teijaro C.N."/>
            <person name="Fluegel L."/>
            <person name="Davis C.M."/>
            <person name="Simpson J.R."/>
            <person name="Lauterbach L."/>
            <person name="Steele A.D."/>
            <person name="Gui C."/>
            <person name="Meng S."/>
            <person name="Li G."/>
            <person name="Viehrig K."/>
            <person name="Ye F."/>
            <person name="Su P."/>
            <person name="Kiefer A.F."/>
            <person name="Nichols A."/>
            <person name="Cepeda A.J."/>
            <person name="Yan W."/>
            <person name="Fan B."/>
            <person name="Jiang Y."/>
            <person name="Adhikari A."/>
            <person name="Zheng C.-J."/>
            <person name="Schuster L."/>
            <person name="Cowan T.M."/>
            <person name="Smanski M.J."/>
            <person name="Chevrette M.G."/>
            <person name="De Carvalho L.P.S."/>
            <person name="Shen B."/>
        </authorList>
    </citation>
    <scope>NUCLEOTIDE SEQUENCE [LARGE SCALE GENOMIC DNA]</scope>
    <source>
        <strain evidence="3 4">NPDC012605</strain>
    </source>
</reference>
<feature type="domain" description="DNA methylase adenine-specific" evidence="2">
    <location>
        <begin position="143"/>
        <end position="355"/>
    </location>
</feature>
<keyword evidence="4" id="KW-1185">Reference proteome</keyword>
<protein>
    <submittedName>
        <fullName evidence="3">N-6 DNA methylase</fullName>
    </submittedName>
</protein>
<proteinExistence type="predicted"/>
<dbReference type="SUPFAM" id="SSF53335">
    <property type="entry name" value="S-adenosyl-L-methionine-dependent methyltransferases"/>
    <property type="match status" value="1"/>
</dbReference>
<dbReference type="Gene3D" id="1.10.10.10">
    <property type="entry name" value="Winged helix-like DNA-binding domain superfamily/Winged helix DNA-binding domain"/>
    <property type="match status" value="1"/>
</dbReference>
<evidence type="ECO:0000259" key="2">
    <source>
        <dbReference type="Pfam" id="PF02384"/>
    </source>
</evidence>
<keyword evidence="3" id="KW-0808">Transferase</keyword>
<dbReference type="PANTHER" id="PTHR42998:SF1">
    <property type="entry name" value="TYPE I RESTRICTION ENZYME HINDI METHYLASE SUBUNIT"/>
    <property type="match status" value="1"/>
</dbReference>
<dbReference type="InterPro" id="IPR052916">
    <property type="entry name" value="Type-I_RE_MTase_Subunit"/>
</dbReference>
<evidence type="ECO:0000313" key="3">
    <source>
        <dbReference type="EMBL" id="MFF5922321.1"/>
    </source>
</evidence>
<dbReference type="PRINTS" id="PR00507">
    <property type="entry name" value="N12N6MTFRASE"/>
</dbReference>
<dbReference type="GO" id="GO:0032259">
    <property type="term" value="P:methylation"/>
    <property type="evidence" value="ECO:0007669"/>
    <property type="project" value="UniProtKB-KW"/>
</dbReference>
<dbReference type="PANTHER" id="PTHR42998">
    <property type="entry name" value="TYPE I RESTRICTION ENZYME HINDVIIP M PROTEIN-RELATED"/>
    <property type="match status" value="1"/>
</dbReference>
<dbReference type="EMBL" id="JBIBDZ010000010">
    <property type="protein sequence ID" value="MFF5922321.1"/>
    <property type="molecule type" value="Genomic_DNA"/>
</dbReference>
<dbReference type="Gene3D" id="3.40.50.150">
    <property type="entry name" value="Vaccinia Virus protein VP39"/>
    <property type="match status" value="1"/>
</dbReference>
<feature type="compositionally biased region" description="Polar residues" evidence="1">
    <location>
        <begin position="476"/>
        <end position="490"/>
    </location>
</feature>
<dbReference type="CDD" id="cd02440">
    <property type="entry name" value="AdoMet_MTases"/>
    <property type="match status" value="1"/>
</dbReference>
<organism evidence="3 4">
    <name type="scientific">Streptomyces flavochromogenes</name>
    <dbReference type="NCBI Taxonomy" id="68199"/>
    <lineage>
        <taxon>Bacteria</taxon>
        <taxon>Bacillati</taxon>
        <taxon>Actinomycetota</taxon>
        <taxon>Actinomycetes</taxon>
        <taxon>Kitasatosporales</taxon>
        <taxon>Streptomycetaceae</taxon>
        <taxon>Streptomyces</taxon>
    </lineage>
</organism>